<gene>
    <name evidence="2" type="ORF">GCM10011379_44820</name>
</gene>
<dbReference type="PANTHER" id="PTHR36848">
    <property type="entry name" value="DNA-BINDING PROTEIN (PUTATIVE SECRETED PROTEIN)-RELATED"/>
    <property type="match status" value="1"/>
</dbReference>
<feature type="signal peptide" evidence="1">
    <location>
        <begin position="1"/>
        <end position="21"/>
    </location>
</feature>
<evidence type="ECO:0000313" key="2">
    <source>
        <dbReference type="EMBL" id="GGH77850.1"/>
    </source>
</evidence>
<evidence type="ECO:0000256" key="1">
    <source>
        <dbReference type="SAM" id="SignalP"/>
    </source>
</evidence>
<dbReference type="InterPro" id="IPR008979">
    <property type="entry name" value="Galactose-bd-like_sf"/>
</dbReference>
<organism evidence="2 3">
    <name type="scientific">Filimonas zeae</name>
    <dbReference type="NCBI Taxonomy" id="1737353"/>
    <lineage>
        <taxon>Bacteria</taxon>
        <taxon>Pseudomonadati</taxon>
        <taxon>Bacteroidota</taxon>
        <taxon>Chitinophagia</taxon>
        <taxon>Chitinophagales</taxon>
        <taxon>Chitinophagaceae</taxon>
        <taxon>Filimonas</taxon>
    </lineage>
</organism>
<dbReference type="NCBIfam" id="NF045579">
    <property type="entry name" value="rhamnoside_JR"/>
    <property type="match status" value="1"/>
</dbReference>
<dbReference type="InterPro" id="IPR053161">
    <property type="entry name" value="Ulvan_degrading_GH"/>
</dbReference>
<sequence>MNTFKVVTIAAFLFGSMQASAQLEWPAITQQNKPWTRWWWQGSAVNKSDLTWNMESYRDAGLGGLEITPVYGVKGAESQFIPFLTPKWMDMLQHTLQEGKRLNLGIDVANATGWPFGGPWITDADASKEMFWKKYELKGGEQLKEAVVFIQEPMVRAEGKAPAIGSIKQPLSSNANLQQLALDQIRFEKRLPLTILMAYNSQGQALNITDKVKADGRLQWTAPAGSQWRLYALFLGDHGKMVERAAPGGEGLVIDHFSKTALSHYLGKFDEAFNGRSVNGIRAFFNDSYEVDDARGQSNFTPQFFTAFQQRRGYDLRNYLPALFGEGDKETASRVLTDYRETIGDLLLENFTRPWHEWGKGKGALIRNQSHGSPANILDLYAAIDIPETEGDDILRFKFASSTAHVTGKPLTSSESATWLNDHFLSSLGNVKQVLDKFFLGGVNHVFYHGVNYSPKDAAWPGWMFYAAVHFQQTNPFWKHFAALNEYVARCQSFLQSGKPANDVLVYYPLFDSYADAGRALLKHYHGMKPEFTGTGFERASEEMLRKGFTFDFISDKQISAIQASGARLFTGGVGYKTLLLPDCRLVSLATFQKLINMAKGGATIAVYKNMPAGVPGLGQLEARKNAFAGLIGSLHFTTGARGVQTAQVGKGRFVLADDIAALLETAGISREKMTDNGLQFIRRAEKDGYTYFVSNLSDKTVSGQIPLAVKAASVVVYDAMRKQNGLLAVQRNQDGASQVYLQLNPGESYILKTSESVVKGEGWKWYKPAAAPVELKGEWTISFAEGGPALPAAIKTDKPGLWTDLGGEDAKAFSGIASYTTTFARPAGSCAMWQLCIGKVHESAEVYLNGKLSGTLLGPDYSLRIPATEFKVENRLEIKVANLMANRLMDMEKKGEPYKIFYNINFPAHDKENRGADGLFTTLNWKTKPSGIAGKVELLPLLEF</sequence>
<evidence type="ECO:0000313" key="3">
    <source>
        <dbReference type="Proteomes" id="UP000627292"/>
    </source>
</evidence>
<keyword evidence="3" id="KW-1185">Reference proteome</keyword>
<dbReference type="Proteomes" id="UP000627292">
    <property type="component" value="Unassembled WGS sequence"/>
</dbReference>
<reference evidence="2" key="1">
    <citation type="journal article" date="2014" name="Int. J. Syst. Evol. Microbiol.">
        <title>Complete genome sequence of Corynebacterium casei LMG S-19264T (=DSM 44701T), isolated from a smear-ripened cheese.</title>
        <authorList>
            <consortium name="US DOE Joint Genome Institute (JGI-PGF)"/>
            <person name="Walter F."/>
            <person name="Albersmeier A."/>
            <person name="Kalinowski J."/>
            <person name="Ruckert C."/>
        </authorList>
    </citation>
    <scope>NUCLEOTIDE SEQUENCE</scope>
    <source>
        <strain evidence="2">CGMCC 1.15290</strain>
    </source>
</reference>
<dbReference type="EMBL" id="BMIB01000004">
    <property type="protein sequence ID" value="GGH77850.1"/>
    <property type="molecule type" value="Genomic_DNA"/>
</dbReference>
<reference evidence="2" key="2">
    <citation type="submission" date="2020-09" db="EMBL/GenBank/DDBJ databases">
        <authorList>
            <person name="Sun Q."/>
            <person name="Zhou Y."/>
        </authorList>
    </citation>
    <scope>NUCLEOTIDE SEQUENCE</scope>
    <source>
        <strain evidence="2">CGMCC 1.15290</strain>
    </source>
</reference>
<dbReference type="Pfam" id="PF17132">
    <property type="entry name" value="Glyco_hydro_106"/>
    <property type="match status" value="2"/>
</dbReference>
<proteinExistence type="predicted"/>
<comment type="caution">
    <text evidence="2">The sequence shown here is derived from an EMBL/GenBank/DDBJ whole genome shotgun (WGS) entry which is preliminary data.</text>
</comment>
<protein>
    <submittedName>
        <fullName evidence="2">Glycosyl hydrolase family 2</fullName>
    </submittedName>
</protein>
<dbReference type="Gene3D" id="2.60.120.260">
    <property type="entry name" value="Galactose-binding domain-like"/>
    <property type="match status" value="1"/>
</dbReference>
<feature type="chain" id="PRO_5037088961" evidence="1">
    <location>
        <begin position="22"/>
        <end position="945"/>
    </location>
</feature>
<dbReference type="GO" id="GO:0016787">
    <property type="term" value="F:hydrolase activity"/>
    <property type="evidence" value="ECO:0007669"/>
    <property type="project" value="UniProtKB-KW"/>
</dbReference>
<dbReference type="RefSeq" id="WP_188956560.1">
    <property type="nucleotide sequence ID" value="NZ_BMIB01000004.1"/>
</dbReference>
<dbReference type="AlphaFoldDB" id="A0A917J4K0"/>
<dbReference type="PANTHER" id="PTHR36848:SF2">
    <property type="entry name" value="SECRETED PROTEIN"/>
    <property type="match status" value="1"/>
</dbReference>
<keyword evidence="2" id="KW-0378">Hydrolase</keyword>
<dbReference type="SUPFAM" id="SSF49785">
    <property type="entry name" value="Galactose-binding domain-like"/>
    <property type="match status" value="1"/>
</dbReference>
<name>A0A917J4K0_9BACT</name>
<accession>A0A917J4K0</accession>
<keyword evidence="1" id="KW-0732">Signal</keyword>